<evidence type="ECO:0000313" key="2">
    <source>
        <dbReference type="EMBL" id="NNH75679.1"/>
    </source>
</evidence>
<protein>
    <recommendedName>
        <fullName evidence="1">Knr4/Smi1-like domain-containing protein</fullName>
    </recommendedName>
</protein>
<organism evidence="2 3">
    <name type="scientific">Nocardia uniformis</name>
    <dbReference type="NCBI Taxonomy" id="53432"/>
    <lineage>
        <taxon>Bacteria</taxon>
        <taxon>Bacillati</taxon>
        <taxon>Actinomycetota</taxon>
        <taxon>Actinomycetes</taxon>
        <taxon>Mycobacteriales</taxon>
        <taxon>Nocardiaceae</taxon>
        <taxon>Nocardia</taxon>
    </lineage>
</organism>
<proteinExistence type="predicted"/>
<dbReference type="SUPFAM" id="SSF160631">
    <property type="entry name" value="SMI1/KNR4-like"/>
    <property type="match status" value="1"/>
</dbReference>
<feature type="domain" description="Knr4/Smi1-like" evidence="1">
    <location>
        <begin position="32"/>
        <end position="158"/>
    </location>
</feature>
<dbReference type="SMART" id="SM00860">
    <property type="entry name" value="SMI1_KNR4"/>
    <property type="match status" value="2"/>
</dbReference>
<dbReference type="Proteomes" id="UP000586827">
    <property type="component" value="Unassembled WGS sequence"/>
</dbReference>
<name>A0A849CHW2_9NOCA</name>
<evidence type="ECO:0000313" key="3">
    <source>
        <dbReference type="Proteomes" id="UP000586827"/>
    </source>
</evidence>
<dbReference type="RefSeq" id="WP_170264405.1">
    <property type="nucleotide sequence ID" value="NZ_JABELX010000025.1"/>
</dbReference>
<evidence type="ECO:0000259" key="1">
    <source>
        <dbReference type="SMART" id="SM00860"/>
    </source>
</evidence>
<dbReference type="InterPro" id="IPR037883">
    <property type="entry name" value="Knr4/Smi1-like_sf"/>
</dbReference>
<reference evidence="2 3" key="1">
    <citation type="submission" date="2020-05" db="EMBL/GenBank/DDBJ databases">
        <title>MicrobeNet Type strains.</title>
        <authorList>
            <person name="Nicholson A.C."/>
        </authorList>
    </citation>
    <scope>NUCLEOTIDE SEQUENCE [LARGE SCALE GENOMIC DNA]</scope>
    <source>
        <strain evidence="2 3">JCM 3224</strain>
    </source>
</reference>
<sequence length="368" mass="40410">MTELIEGLIVQRERRARLMPDLYAPPTHPNTGASEADIAAAEARVGRPLDPTYRQLLRVADGWEEYDGDRNLLGTADIGRSNAWRSAMEMIEIYSSEGAEPLFGWPADLADAFPVCEYYANTAFVVMADGPDHIAGQVRDFSSGSNDVFRNVETWLRHQLAAETDYLDGESFGPHGRAWRQVVTADSPSVPEIVAKLVELRHALRPIEQAWVPAGPDPRPGATPENLDALERDCGLTLSADHRQLLLIADGWTGIGRNEDLLSVAEIRAGTRWRDAVAKASAAARRIEEAGGKPLSVYPEVIPFSVSDEFEAGDWVIGTDSSGRCFPSPTDIEPEQLSTVREHLLHLVDRANEALNIARAGDSERVPR</sequence>
<dbReference type="EMBL" id="JABELX010000025">
    <property type="protein sequence ID" value="NNH75679.1"/>
    <property type="molecule type" value="Genomic_DNA"/>
</dbReference>
<gene>
    <name evidence="2" type="ORF">HLB23_38505</name>
</gene>
<dbReference type="AlphaFoldDB" id="A0A849CHW2"/>
<dbReference type="InterPro" id="IPR018958">
    <property type="entry name" value="Knr4/Smi1-like_dom"/>
</dbReference>
<comment type="caution">
    <text evidence="2">The sequence shown here is derived from an EMBL/GenBank/DDBJ whole genome shotgun (WGS) entry which is preliminary data.</text>
</comment>
<keyword evidence="3" id="KW-1185">Reference proteome</keyword>
<accession>A0A849CHW2</accession>
<dbReference type="Pfam" id="PF09346">
    <property type="entry name" value="SMI1_KNR4"/>
    <property type="match status" value="1"/>
</dbReference>
<feature type="domain" description="Knr4/Smi1-like" evidence="1">
    <location>
        <begin position="221"/>
        <end position="346"/>
    </location>
</feature>